<sequence length="549" mass="59569">MPNPPFRQPPTSPLSKPTAAHHGHPHHNHHPSFSSGSSSQHPSRKPSIVELLSSPPPLPVQTPDHDDIHGFSLSRHTSNSSRSSSVMNAAQHASTSGLDWSEIPLKDLTESNKLITINASYSVQKAFETLVTHNLTSIPVLLSSSAKDCLTFDYSDLNTYLLLIMNKISTNDLAIHEIDLPLGSNTTPGTGTDDAKKHELVTQTISRAKRGEEVPVEFIIKLNPKNPFIKFSETDTLFPVVETLGNGVHRIAITDSDNKITGILSQRRLIKYLWENARRFPSLDCHLNSTLQELDLGSSTPISIYEDQLLIDALQKMSHERVSSLAVIDRTRSLIGNISIVDVKHVSTSKNSHLLFKPVLNFISYNLSQKGIEEGQDQFPIFHVNNQSSLGRVIAKLVATQSHRLWVVESSNRNHSNSMSSTNTTSSASSVNNGVGSLTPATVEATLGAVPSSNYTPTEAGRPGKLVGVVTLTDILGLFASAKGKKTDPSFARNQRRGSTSSATRSSFESLMNPASTSASTTAGGGAPNEDIFRKSYVSSQKSDNVFSK</sequence>
<feature type="compositionally biased region" description="Low complexity" evidence="8">
    <location>
        <begin position="31"/>
        <end position="41"/>
    </location>
</feature>
<evidence type="ECO:0000256" key="7">
    <source>
        <dbReference type="PROSITE-ProRule" id="PRU00703"/>
    </source>
</evidence>
<dbReference type="Gene3D" id="3.10.580.10">
    <property type="entry name" value="CBS-domain"/>
    <property type="match status" value="2"/>
</dbReference>
<keyword evidence="11" id="KW-1185">Reference proteome</keyword>
<feature type="region of interest" description="Disordered" evidence="8">
    <location>
        <begin position="485"/>
        <end position="549"/>
    </location>
</feature>
<comment type="similarity">
    <text evidence="2 6">Belongs to the SDS23 family.</text>
</comment>
<dbReference type="InterPro" id="IPR046342">
    <property type="entry name" value="CBS_dom_sf"/>
</dbReference>
<dbReference type="GO" id="GO:0005737">
    <property type="term" value="C:cytoplasm"/>
    <property type="evidence" value="ECO:0007669"/>
    <property type="project" value="UniProtKB-SubCell"/>
</dbReference>
<evidence type="ECO:0000256" key="1">
    <source>
        <dbReference type="ARBA" id="ARBA00004496"/>
    </source>
</evidence>
<evidence type="ECO:0000256" key="3">
    <source>
        <dbReference type="ARBA" id="ARBA00022490"/>
    </source>
</evidence>
<dbReference type="SMART" id="SM00116">
    <property type="entry name" value="CBS"/>
    <property type="match status" value="3"/>
</dbReference>
<evidence type="ECO:0000256" key="2">
    <source>
        <dbReference type="ARBA" id="ARBA00006624"/>
    </source>
</evidence>
<proteinExistence type="inferred from homology"/>
<accession>A0A1E4SN93</accession>
<gene>
    <name evidence="10" type="ORF">CANTADRAFT_88856</name>
</gene>
<feature type="compositionally biased region" description="Basic residues" evidence="8">
    <location>
        <begin position="19"/>
        <end position="30"/>
    </location>
</feature>
<dbReference type="OrthoDB" id="449052at2759"/>
<dbReference type="AlphaFoldDB" id="A0A1E4SN93"/>
<feature type="domain" description="CBS" evidence="9">
    <location>
        <begin position="222"/>
        <end position="282"/>
    </location>
</feature>
<dbReference type="Proteomes" id="UP000094285">
    <property type="component" value="Unassembled WGS sequence"/>
</dbReference>
<evidence type="ECO:0000256" key="8">
    <source>
        <dbReference type="SAM" id="MobiDB-lite"/>
    </source>
</evidence>
<dbReference type="STRING" id="984487.A0A1E4SN93"/>
<evidence type="ECO:0000259" key="9">
    <source>
        <dbReference type="PROSITE" id="PS51371"/>
    </source>
</evidence>
<dbReference type="GeneID" id="30985639"/>
<evidence type="ECO:0000256" key="6">
    <source>
        <dbReference type="PIRNR" id="PIRNR018148"/>
    </source>
</evidence>
<feature type="compositionally biased region" description="Low complexity" evidence="8">
    <location>
        <begin position="72"/>
        <end position="85"/>
    </location>
</feature>
<dbReference type="InterPro" id="IPR050511">
    <property type="entry name" value="AMPK_gamma/SDS23_families"/>
</dbReference>
<dbReference type="SUPFAM" id="SSF54631">
    <property type="entry name" value="CBS-domain pair"/>
    <property type="match status" value="2"/>
</dbReference>
<feature type="region of interest" description="Disordered" evidence="8">
    <location>
        <begin position="412"/>
        <end position="437"/>
    </location>
</feature>
<comment type="function">
    <text evidence="6">Involved in DNA replication and cell separation.</text>
</comment>
<feature type="domain" description="CBS" evidence="9">
    <location>
        <begin position="297"/>
        <end position="355"/>
    </location>
</feature>
<protein>
    <recommendedName>
        <fullName evidence="9">CBS domain-containing protein</fullName>
    </recommendedName>
</protein>
<dbReference type="EMBL" id="KV453910">
    <property type="protein sequence ID" value="ODV80958.1"/>
    <property type="molecule type" value="Genomic_DNA"/>
</dbReference>
<dbReference type="PROSITE" id="PS51371">
    <property type="entry name" value="CBS"/>
    <property type="match status" value="2"/>
</dbReference>
<feature type="compositionally biased region" description="Low complexity" evidence="8">
    <location>
        <begin position="412"/>
        <end position="433"/>
    </location>
</feature>
<dbReference type="GO" id="GO:0030071">
    <property type="term" value="P:regulation of mitotic metaphase/anaphase transition"/>
    <property type="evidence" value="ECO:0007669"/>
    <property type="project" value="InterPro"/>
</dbReference>
<evidence type="ECO:0000313" key="11">
    <source>
        <dbReference type="Proteomes" id="UP000094285"/>
    </source>
</evidence>
<keyword evidence="3 6" id="KW-0963">Cytoplasm</keyword>
<feature type="compositionally biased region" description="Pro residues" evidence="8">
    <location>
        <begin position="1"/>
        <end position="12"/>
    </location>
</feature>
<comment type="subcellular location">
    <subcellularLocation>
        <location evidence="1 6">Cytoplasm</location>
    </subcellularLocation>
</comment>
<evidence type="ECO:0000256" key="5">
    <source>
        <dbReference type="ARBA" id="ARBA00023122"/>
    </source>
</evidence>
<feature type="compositionally biased region" description="Low complexity" evidence="8">
    <location>
        <begin position="497"/>
        <end position="522"/>
    </location>
</feature>
<dbReference type="CDD" id="cd02205">
    <property type="entry name" value="CBS_pair_SF"/>
    <property type="match status" value="1"/>
</dbReference>
<evidence type="ECO:0000313" key="10">
    <source>
        <dbReference type="EMBL" id="ODV80958.1"/>
    </source>
</evidence>
<feature type="compositionally biased region" description="Polar residues" evidence="8">
    <location>
        <begin position="537"/>
        <end position="549"/>
    </location>
</feature>
<dbReference type="GO" id="GO:0042149">
    <property type="term" value="P:cellular response to glucose starvation"/>
    <property type="evidence" value="ECO:0007669"/>
    <property type="project" value="UniProtKB-UniRule"/>
</dbReference>
<organism evidence="10 11">
    <name type="scientific">Suhomyces tanzawaensis NRRL Y-17324</name>
    <dbReference type="NCBI Taxonomy" id="984487"/>
    <lineage>
        <taxon>Eukaryota</taxon>
        <taxon>Fungi</taxon>
        <taxon>Dikarya</taxon>
        <taxon>Ascomycota</taxon>
        <taxon>Saccharomycotina</taxon>
        <taxon>Pichiomycetes</taxon>
        <taxon>Debaryomycetaceae</taxon>
        <taxon>Suhomyces</taxon>
    </lineage>
</organism>
<keyword evidence="4" id="KW-0677">Repeat</keyword>
<dbReference type="InterPro" id="IPR016711">
    <property type="entry name" value="Ssd23"/>
</dbReference>
<dbReference type="GO" id="GO:0004865">
    <property type="term" value="F:protein serine/threonine phosphatase inhibitor activity"/>
    <property type="evidence" value="ECO:0007669"/>
    <property type="project" value="TreeGrafter"/>
</dbReference>
<keyword evidence="5 7" id="KW-0129">CBS domain</keyword>
<dbReference type="RefSeq" id="XP_020066080.1">
    <property type="nucleotide sequence ID" value="XM_020211503.1"/>
</dbReference>
<name>A0A1E4SN93_9ASCO</name>
<dbReference type="PIRSF" id="PIRSF018148">
    <property type="entry name" value="UCP018148_CBS_YBR214w"/>
    <property type="match status" value="1"/>
</dbReference>
<reference evidence="11" key="1">
    <citation type="submission" date="2016-05" db="EMBL/GenBank/DDBJ databases">
        <title>Comparative genomics of biotechnologically important yeasts.</title>
        <authorList>
            <consortium name="DOE Joint Genome Institute"/>
            <person name="Riley R."/>
            <person name="Haridas S."/>
            <person name="Wolfe K.H."/>
            <person name="Lopes M.R."/>
            <person name="Hittinger C.T."/>
            <person name="Goker M."/>
            <person name="Salamov A."/>
            <person name="Wisecaver J."/>
            <person name="Long T.M."/>
            <person name="Aerts A.L."/>
            <person name="Barry K."/>
            <person name="Choi C."/>
            <person name="Clum A."/>
            <person name="Coughlan A.Y."/>
            <person name="Deshpande S."/>
            <person name="Douglass A.P."/>
            <person name="Hanson S.J."/>
            <person name="Klenk H.-P."/>
            <person name="Labutti K."/>
            <person name="Lapidus A."/>
            <person name="Lindquist E."/>
            <person name="Lipzen A."/>
            <person name="Meier-Kolthoff J.P."/>
            <person name="Ohm R.A."/>
            <person name="Otillar R.P."/>
            <person name="Pangilinan J."/>
            <person name="Peng Y."/>
            <person name="Rokas A."/>
            <person name="Rosa C.A."/>
            <person name="Scheuner C."/>
            <person name="Sibirny A.A."/>
            <person name="Slot J.C."/>
            <person name="Stielow J.B."/>
            <person name="Sun H."/>
            <person name="Kurtzman C.P."/>
            <person name="Blackwell M."/>
            <person name="Grigoriev I.V."/>
            <person name="Jeffries T.W."/>
        </authorList>
    </citation>
    <scope>NUCLEOTIDE SEQUENCE [LARGE SCALE GENOMIC DNA]</scope>
    <source>
        <strain evidence="11">NRRL Y-17324</strain>
    </source>
</reference>
<evidence type="ECO:0000256" key="4">
    <source>
        <dbReference type="ARBA" id="ARBA00022737"/>
    </source>
</evidence>
<dbReference type="InterPro" id="IPR000644">
    <property type="entry name" value="CBS_dom"/>
</dbReference>
<feature type="region of interest" description="Disordered" evidence="8">
    <location>
        <begin position="1"/>
        <end position="90"/>
    </location>
</feature>
<dbReference type="PANTHER" id="PTHR13780">
    <property type="entry name" value="AMP-ACTIVATED PROTEIN KINASE, GAMMA REGULATORY SUBUNIT"/>
    <property type="match status" value="1"/>
</dbReference>
<dbReference type="PANTHER" id="PTHR13780:SF36">
    <property type="entry name" value="CBS DOMAIN-CONTAINING PROTEIN"/>
    <property type="match status" value="1"/>
</dbReference>
<dbReference type="Pfam" id="PF00571">
    <property type="entry name" value="CBS"/>
    <property type="match status" value="2"/>
</dbReference>